<dbReference type="InterPro" id="IPR039650">
    <property type="entry name" value="HdrA-like"/>
</dbReference>
<keyword evidence="2" id="KW-0479">Metal-binding</keyword>
<dbReference type="Gene3D" id="3.50.50.60">
    <property type="entry name" value="FAD/NAD(P)-binding domain"/>
    <property type="match status" value="1"/>
</dbReference>
<dbReference type="InterPro" id="IPR008979">
    <property type="entry name" value="Galactose-bd-like_sf"/>
</dbReference>
<dbReference type="Proteomes" id="UP001596455">
    <property type="component" value="Unassembled WGS sequence"/>
</dbReference>
<dbReference type="InterPro" id="IPR036188">
    <property type="entry name" value="FAD/NAD-bd_sf"/>
</dbReference>
<evidence type="ECO:0000256" key="2">
    <source>
        <dbReference type="ARBA" id="ARBA00022723"/>
    </source>
</evidence>
<keyword evidence="4" id="KW-0408">Iron</keyword>
<evidence type="ECO:0000256" key="4">
    <source>
        <dbReference type="ARBA" id="ARBA00023004"/>
    </source>
</evidence>
<proteinExistence type="predicted"/>
<organism evidence="6 7">
    <name type="scientific">Georgenia alba</name>
    <dbReference type="NCBI Taxonomy" id="2233858"/>
    <lineage>
        <taxon>Bacteria</taxon>
        <taxon>Bacillati</taxon>
        <taxon>Actinomycetota</taxon>
        <taxon>Actinomycetes</taxon>
        <taxon>Micrococcales</taxon>
        <taxon>Bogoriellaceae</taxon>
        <taxon>Georgenia</taxon>
    </lineage>
</organism>
<accession>A0ABW2QAV5</accession>
<name>A0ABW2QAV5_9MICO</name>
<evidence type="ECO:0000256" key="5">
    <source>
        <dbReference type="ARBA" id="ARBA00023014"/>
    </source>
</evidence>
<reference evidence="7" key="1">
    <citation type="journal article" date="2019" name="Int. J. Syst. Evol. Microbiol.">
        <title>The Global Catalogue of Microorganisms (GCM) 10K type strain sequencing project: providing services to taxonomists for standard genome sequencing and annotation.</title>
        <authorList>
            <consortium name="The Broad Institute Genomics Platform"/>
            <consortium name="The Broad Institute Genome Sequencing Center for Infectious Disease"/>
            <person name="Wu L."/>
            <person name="Ma J."/>
        </authorList>
    </citation>
    <scope>NUCLEOTIDE SEQUENCE [LARGE SCALE GENOMIC DNA]</scope>
    <source>
        <strain evidence="7">JCM 1490</strain>
    </source>
</reference>
<evidence type="ECO:0000256" key="3">
    <source>
        <dbReference type="ARBA" id="ARBA00023002"/>
    </source>
</evidence>
<sequence length="774" mass="85365">MTRRVTENYDLVVCGGGLAGFTAAVAAARMGHRVCLVQDRPVLGGNSSSEVRVVPRGSTTYHAYAREGGVLAELMIGERMRNHEPIFENGWANSVWDLSLYDMAQRTDNLTLLLNTVVREVSVEDGRITSVTGWTSSAETDTVLGAEVFLDCTGDGVVAALAGCDFRSGEEARAEFGEPHAPLEASEATMGNSIHFKTKDVGHPVDFELPEWAVEYDDPDFFYAQGRVPYDVRGGFWWIELGKPWHTIHDAEVIRHQLTRHALGVWDWMKNKDPRTREATRNLALDWLGQVPGKRESRRIMGLHLLTEHDLVRDEPFEDEVAYGGWNIDLHTPGGLLAPTSEPTAAAGYDLHSTESTTAYVGPFGIPLRSLVAKDVSNLLMAGRNVSATHVGLGSVRVQATTAIMGQAAGTAAAVALARRLPVHEIPTAAIRDVQQQLLKDGCFLPNVVNTDEQDLARSATVTASSEAVNLGASPGDRWVDGGLRENTRHSSGYLTALRAQWIPVETGPEAPGLRTVSVLLRNHADRPVEIPARLQQVEHIWDYRVRTGAVLAETVLTVEPGEHWVTWEVGVEATALRVQEPGGQYVRVDLASAPDVEWLRAGRILPGAVSAFEMSPGRMRRFGDGVTMSHRITPAQRAYRPISVVRGAARPHRATNSWRSDPGHPLDQWLQLAWDEPRQVGTVHLTFAGHLLREYDHTPTLWRDPQTVRDYTLQTWSGEGWRDVLTVRENGFTRRVHRLPEPVLTSALRLVVHATNGDPSAAVYEVRCYADAR</sequence>
<gene>
    <name evidence="6" type="ORF">ACFQQL_10810</name>
</gene>
<dbReference type="SUPFAM" id="SSF51905">
    <property type="entry name" value="FAD/NAD(P)-binding domain"/>
    <property type="match status" value="1"/>
</dbReference>
<dbReference type="PANTHER" id="PTHR43498">
    <property type="entry name" value="FERREDOXIN:COB-COM HETERODISULFIDE REDUCTASE SUBUNIT A"/>
    <property type="match status" value="1"/>
</dbReference>
<dbReference type="GO" id="GO:0016491">
    <property type="term" value="F:oxidoreductase activity"/>
    <property type="evidence" value="ECO:0007669"/>
    <property type="project" value="UniProtKB-KW"/>
</dbReference>
<evidence type="ECO:0000313" key="6">
    <source>
        <dbReference type="EMBL" id="MFC7405598.1"/>
    </source>
</evidence>
<keyword evidence="7" id="KW-1185">Reference proteome</keyword>
<dbReference type="EMBL" id="JBHTCQ010000002">
    <property type="protein sequence ID" value="MFC7405598.1"/>
    <property type="molecule type" value="Genomic_DNA"/>
</dbReference>
<dbReference type="PANTHER" id="PTHR43498:SF1">
    <property type="entry name" value="COB--COM HETERODISULFIDE REDUCTASE IRON-SULFUR SUBUNIT A"/>
    <property type="match status" value="1"/>
</dbReference>
<keyword evidence="3 6" id="KW-0560">Oxidoreductase</keyword>
<keyword evidence="1" id="KW-0004">4Fe-4S</keyword>
<dbReference type="RefSeq" id="WP_382394179.1">
    <property type="nucleotide sequence ID" value="NZ_JBHTCQ010000002.1"/>
</dbReference>
<protein>
    <submittedName>
        <fullName evidence="6">FAD-dependent oxidoreductase</fullName>
        <ecNumber evidence="6">1.-.-.-</ecNumber>
    </submittedName>
</protein>
<evidence type="ECO:0000256" key="1">
    <source>
        <dbReference type="ARBA" id="ARBA00022485"/>
    </source>
</evidence>
<comment type="caution">
    <text evidence="6">The sequence shown here is derived from an EMBL/GenBank/DDBJ whole genome shotgun (WGS) entry which is preliminary data.</text>
</comment>
<dbReference type="Pfam" id="PF12831">
    <property type="entry name" value="FAD_oxidored"/>
    <property type="match status" value="1"/>
</dbReference>
<dbReference type="Gene3D" id="2.60.120.260">
    <property type="entry name" value="Galactose-binding domain-like"/>
    <property type="match status" value="1"/>
</dbReference>
<dbReference type="SUPFAM" id="SSF49785">
    <property type="entry name" value="Galactose-binding domain-like"/>
    <property type="match status" value="1"/>
</dbReference>
<keyword evidence="5" id="KW-0411">Iron-sulfur</keyword>
<dbReference type="EC" id="1.-.-.-" evidence="6"/>
<evidence type="ECO:0000313" key="7">
    <source>
        <dbReference type="Proteomes" id="UP001596455"/>
    </source>
</evidence>